<keyword evidence="4 6" id="KW-0067">ATP-binding</keyword>
<protein>
    <submittedName>
        <fullName evidence="6">ABC transporter ATP-binding protein</fullName>
    </submittedName>
</protein>
<dbReference type="PANTHER" id="PTHR43335:SF2">
    <property type="entry name" value="ABC TRANSPORTER, ATP-BINDING PROTEIN"/>
    <property type="match status" value="1"/>
</dbReference>
<evidence type="ECO:0000256" key="2">
    <source>
        <dbReference type="ARBA" id="ARBA00022448"/>
    </source>
</evidence>
<evidence type="ECO:0000259" key="5">
    <source>
        <dbReference type="PROSITE" id="PS50893"/>
    </source>
</evidence>
<dbReference type="GO" id="GO:0016887">
    <property type="term" value="F:ATP hydrolysis activity"/>
    <property type="evidence" value="ECO:0007669"/>
    <property type="project" value="InterPro"/>
</dbReference>
<dbReference type="PANTHER" id="PTHR43335">
    <property type="entry name" value="ABC TRANSPORTER, ATP-BINDING PROTEIN"/>
    <property type="match status" value="1"/>
</dbReference>
<dbReference type="PROSITE" id="PS50893">
    <property type="entry name" value="ABC_TRANSPORTER_2"/>
    <property type="match status" value="1"/>
</dbReference>
<dbReference type="InterPro" id="IPR027417">
    <property type="entry name" value="P-loop_NTPase"/>
</dbReference>
<dbReference type="SUPFAM" id="SSF52540">
    <property type="entry name" value="P-loop containing nucleoside triphosphate hydrolases"/>
    <property type="match status" value="1"/>
</dbReference>
<evidence type="ECO:0000256" key="1">
    <source>
        <dbReference type="ARBA" id="ARBA00005417"/>
    </source>
</evidence>
<comment type="caution">
    <text evidence="6">The sequence shown here is derived from an EMBL/GenBank/DDBJ whole genome shotgun (WGS) entry which is preliminary data.</text>
</comment>
<reference evidence="6 7" key="1">
    <citation type="submission" date="2020-05" db="EMBL/GenBank/DDBJ databases">
        <title>Whole genome shotgun sequence of Streptomyces fulvorobeus NBRC 15897.</title>
        <authorList>
            <person name="Komaki H."/>
            <person name="Tamura T."/>
        </authorList>
    </citation>
    <scope>NUCLEOTIDE SEQUENCE [LARGE SCALE GENOMIC DNA]</scope>
    <source>
        <strain evidence="6 7">NBRC 15897</strain>
    </source>
</reference>
<sequence>MPLHYQSCTFRYSRRTRPVIDRLDLSFSPGNTVLLGPNGAGKSTLLALGASASSPQEGKVRFGELRSTNSRTLHDYRRKVSWLPQRASFLPGMTCQEHVAYVGWLKGMREREAWRAAPAAIERVGLTAKIKDKVGTLSGGQQQRLAIAQALVHDAELLLLDEPTVGLDPNQRRRFHDLLVELRGNVHVIVSTHDIADLHQAFDEVVVLENGSPRFQGGVAEFESYADLESVPGRRLESAYSALLGSVEL</sequence>
<accession>A0A7J0C5U8</accession>
<dbReference type="InterPro" id="IPR003439">
    <property type="entry name" value="ABC_transporter-like_ATP-bd"/>
</dbReference>
<keyword evidence="7" id="KW-1185">Reference proteome</keyword>
<dbReference type="InterPro" id="IPR017871">
    <property type="entry name" value="ABC_transporter-like_CS"/>
</dbReference>
<evidence type="ECO:0000313" key="6">
    <source>
        <dbReference type="EMBL" id="GFM97527.1"/>
    </source>
</evidence>
<dbReference type="GO" id="GO:0005524">
    <property type="term" value="F:ATP binding"/>
    <property type="evidence" value="ECO:0007669"/>
    <property type="project" value="UniProtKB-KW"/>
</dbReference>
<dbReference type="SMART" id="SM00382">
    <property type="entry name" value="AAA"/>
    <property type="match status" value="1"/>
</dbReference>
<evidence type="ECO:0000313" key="7">
    <source>
        <dbReference type="Proteomes" id="UP000498980"/>
    </source>
</evidence>
<dbReference type="PROSITE" id="PS00211">
    <property type="entry name" value="ABC_TRANSPORTER_1"/>
    <property type="match status" value="1"/>
</dbReference>
<name>A0A7J0C5U8_9ACTN</name>
<dbReference type="AlphaFoldDB" id="A0A7J0C5U8"/>
<dbReference type="EMBL" id="BLWC01000001">
    <property type="protein sequence ID" value="GFM97527.1"/>
    <property type="molecule type" value="Genomic_DNA"/>
</dbReference>
<proteinExistence type="inferred from homology"/>
<feature type="domain" description="ABC transporter" evidence="5">
    <location>
        <begin position="3"/>
        <end position="235"/>
    </location>
</feature>
<organism evidence="6 7">
    <name type="scientific">Streptomyces fulvorobeus</name>
    <dbReference type="NCBI Taxonomy" id="284028"/>
    <lineage>
        <taxon>Bacteria</taxon>
        <taxon>Bacillati</taxon>
        <taxon>Actinomycetota</taxon>
        <taxon>Actinomycetes</taxon>
        <taxon>Kitasatosporales</taxon>
        <taxon>Streptomycetaceae</taxon>
        <taxon>Streptomyces</taxon>
    </lineage>
</organism>
<dbReference type="Proteomes" id="UP000498980">
    <property type="component" value="Unassembled WGS sequence"/>
</dbReference>
<dbReference type="Pfam" id="PF00005">
    <property type="entry name" value="ABC_tran"/>
    <property type="match status" value="1"/>
</dbReference>
<comment type="similarity">
    <text evidence="1">Belongs to the ABC transporter superfamily.</text>
</comment>
<keyword evidence="3" id="KW-0547">Nucleotide-binding</keyword>
<evidence type="ECO:0000256" key="4">
    <source>
        <dbReference type="ARBA" id="ARBA00022840"/>
    </source>
</evidence>
<dbReference type="InterPro" id="IPR003593">
    <property type="entry name" value="AAA+_ATPase"/>
</dbReference>
<dbReference type="Gene3D" id="3.40.50.300">
    <property type="entry name" value="P-loop containing nucleotide triphosphate hydrolases"/>
    <property type="match status" value="1"/>
</dbReference>
<evidence type="ECO:0000256" key="3">
    <source>
        <dbReference type="ARBA" id="ARBA00022741"/>
    </source>
</evidence>
<keyword evidence="2" id="KW-0813">Transport</keyword>
<dbReference type="RefSeq" id="WP_173313539.1">
    <property type="nucleotide sequence ID" value="NZ_BAAAUE010000001.1"/>
</dbReference>
<gene>
    <name evidence="6" type="ORF">Sfulv_23380</name>
</gene>